<feature type="region of interest" description="Disordered" evidence="1">
    <location>
        <begin position="85"/>
        <end position="136"/>
    </location>
</feature>
<evidence type="ECO:0000313" key="2">
    <source>
        <dbReference type="EMBL" id="KXJ93854.1"/>
    </source>
</evidence>
<proteinExistence type="predicted"/>
<feature type="region of interest" description="Disordered" evidence="1">
    <location>
        <begin position="1"/>
        <end position="69"/>
    </location>
</feature>
<feature type="compositionally biased region" description="Basic and acidic residues" evidence="1">
    <location>
        <begin position="243"/>
        <end position="252"/>
    </location>
</feature>
<dbReference type="AlphaFoldDB" id="A0A136J9J2"/>
<sequence>MVSLFGLKLGGDKKKKIDKGIPSPSSRSRAQSRAGHDASAFNEPLPTVPRGLFSSSSRPGSSQSQKLFSRKSKFFPYGSGANGALSMANLPRPGDADESPLPSPAFLRPTTSNPNLNSRFKGGSTTDLTASARPMVPPPSLDVLSAARNGSVTAFASPKSPLGTYELTLNLPSEGVSLFGDVYDILKPPEPLRIKKQEPAPSQAVDLNLHVTKPPSPPVSVVTTASADGPSGPDRPSRSGQESLERTLRRVDSNQTYGSRKEIESPIDPAPVEPFPLPTPPLSVARNSDDRPSTGASNQWGEPVIQNVRGKRDTMVVKPTRRMSFEKYVEDFSRDILPIP</sequence>
<keyword evidence="3" id="KW-1185">Reference proteome</keyword>
<dbReference type="OrthoDB" id="5234071at2759"/>
<feature type="non-terminal residue" evidence="2">
    <location>
        <position position="340"/>
    </location>
</feature>
<evidence type="ECO:0000256" key="1">
    <source>
        <dbReference type="SAM" id="MobiDB-lite"/>
    </source>
</evidence>
<feature type="compositionally biased region" description="Polar residues" evidence="1">
    <location>
        <begin position="109"/>
        <end position="129"/>
    </location>
</feature>
<dbReference type="STRING" id="196109.A0A136J9J2"/>
<gene>
    <name evidence="2" type="ORF">Micbo1qcDRAFT_158743</name>
</gene>
<feature type="region of interest" description="Disordered" evidence="1">
    <location>
        <begin position="208"/>
        <end position="307"/>
    </location>
</feature>
<dbReference type="EMBL" id="KQ964247">
    <property type="protein sequence ID" value="KXJ93854.1"/>
    <property type="molecule type" value="Genomic_DNA"/>
</dbReference>
<feature type="compositionally biased region" description="Low complexity" evidence="1">
    <location>
        <begin position="20"/>
        <end position="33"/>
    </location>
</feature>
<evidence type="ECO:0000313" key="3">
    <source>
        <dbReference type="Proteomes" id="UP000070501"/>
    </source>
</evidence>
<dbReference type="Proteomes" id="UP000070501">
    <property type="component" value="Unassembled WGS sequence"/>
</dbReference>
<protein>
    <submittedName>
        <fullName evidence="2">Uncharacterized protein</fullName>
    </submittedName>
</protein>
<name>A0A136J9J2_9PEZI</name>
<accession>A0A136J9J2</accession>
<organism evidence="2 3">
    <name type="scientific">Microdochium bolleyi</name>
    <dbReference type="NCBI Taxonomy" id="196109"/>
    <lineage>
        <taxon>Eukaryota</taxon>
        <taxon>Fungi</taxon>
        <taxon>Dikarya</taxon>
        <taxon>Ascomycota</taxon>
        <taxon>Pezizomycotina</taxon>
        <taxon>Sordariomycetes</taxon>
        <taxon>Xylariomycetidae</taxon>
        <taxon>Xylariales</taxon>
        <taxon>Microdochiaceae</taxon>
        <taxon>Microdochium</taxon>
    </lineage>
</organism>
<feature type="compositionally biased region" description="Low complexity" evidence="1">
    <location>
        <begin position="49"/>
        <end position="65"/>
    </location>
</feature>
<feature type="compositionally biased region" description="Pro residues" evidence="1">
    <location>
        <begin position="268"/>
        <end position="281"/>
    </location>
</feature>
<reference evidence="3" key="1">
    <citation type="submission" date="2016-02" db="EMBL/GenBank/DDBJ databases">
        <title>Draft genome sequence of Microdochium bolleyi, a fungal endophyte of beachgrass.</title>
        <authorList>
            <consortium name="DOE Joint Genome Institute"/>
            <person name="David A.S."/>
            <person name="May G."/>
            <person name="Haridas S."/>
            <person name="Lim J."/>
            <person name="Wang M."/>
            <person name="Labutti K."/>
            <person name="Lipzen A."/>
            <person name="Barry K."/>
            <person name="Grigoriev I.V."/>
        </authorList>
    </citation>
    <scope>NUCLEOTIDE SEQUENCE [LARGE SCALE GENOMIC DNA]</scope>
    <source>
        <strain evidence="3">J235TASD1</strain>
    </source>
</reference>
<dbReference type="InParanoid" id="A0A136J9J2"/>